<protein>
    <recommendedName>
        <fullName evidence="10">Pentacotripeptide-repeat region of PRORP domain-containing protein</fullName>
    </recommendedName>
</protein>
<dbReference type="PANTHER" id="PTHR47926:SF452">
    <property type="entry name" value="PENTATRICOPEPTIDE REPEAT-CONTAINING PROTEIN"/>
    <property type="match status" value="1"/>
</dbReference>
<reference evidence="8 9" key="1">
    <citation type="journal article" date="2018" name="Science">
        <title>The opium poppy genome and morphinan production.</title>
        <authorList>
            <person name="Guo L."/>
            <person name="Winzer T."/>
            <person name="Yang X."/>
            <person name="Li Y."/>
            <person name="Ning Z."/>
            <person name="He Z."/>
            <person name="Teodor R."/>
            <person name="Lu Y."/>
            <person name="Bowser T.A."/>
            <person name="Graham I.A."/>
            <person name="Ye K."/>
        </authorList>
    </citation>
    <scope>NUCLEOTIDE SEQUENCE [LARGE SCALE GENOMIC DNA]</scope>
    <source>
        <strain evidence="9">cv. HN1</strain>
        <tissue evidence="8">Leaves</tissue>
    </source>
</reference>
<dbReference type="OrthoDB" id="756178at2759"/>
<keyword evidence="4" id="KW-0677">Repeat</keyword>
<feature type="region of interest" description="Disordered" evidence="7">
    <location>
        <begin position="1"/>
        <end position="49"/>
    </location>
</feature>
<dbReference type="Pfam" id="PF01535">
    <property type="entry name" value="PPR"/>
    <property type="match status" value="2"/>
</dbReference>
<dbReference type="InterPro" id="IPR011990">
    <property type="entry name" value="TPR-like_helical_dom_sf"/>
</dbReference>
<feature type="repeat" description="PPR" evidence="6">
    <location>
        <begin position="297"/>
        <end position="332"/>
    </location>
</feature>
<organism evidence="8 9">
    <name type="scientific">Papaver somniferum</name>
    <name type="common">Opium poppy</name>
    <dbReference type="NCBI Taxonomy" id="3469"/>
    <lineage>
        <taxon>Eukaryota</taxon>
        <taxon>Viridiplantae</taxon>
        <taxon>Streptophyta</taxon>
        <taxon>Embryophyta</taxon>
        <taxon>Tracheophyta</taxon>
        <taxon>Spermatophyta</taxon>
        <taxon>Magnoliopsida</taxon>
        <taxon>Ranunculales</taxon>
        <taxon>Papaveraceae</taxon>
        <taxon>Papaveroideae</taxon>
        <taxon>Papaver</taxon>
    </lineage>
</organism>
<evidence type="ECO:0008006" key="10">
    <source>
        <dbReference type="Google" id="ProtNLM"/>
    </source>
</evidence>
<evidence type="ECO:0000256" key="5">
    <source>
        <dbReference type="ARBA" id="ARBA00022946"/>
    </source>
</evidence>
<feature type="compositionally biased region" description="Low complexity" evidence="7">
    <location>
        <begin position="19"/>
        <end position="29"/>
    </location>
</feature>
<dbReference type="AlphaFoldDB" id="A0A4Y7KC05"/>
<feature type="repeat" description="PPR" evidence="6">
    <location>
        <begin position="501"/>
        <end position="535"/>
    </location>
</feature>
<dbReference type="Gene3D" id="1.25.40.10">
    <property type="entry name" value="Tetratricopeptide repeat domain"/>
    <property type="match status" value="6"/>
</dbReference>
<feature type="repeat" description="PPR" evidence="6">
    <location>
        <begin position="399"/>
        <end position="433"/>
    </location>
</feature>
<evidence type="ECO:0000313" key="9">
    <source>
        <dbReference type="Proteomes" id="UP000316621"/>
    </source>
</evidence>
<keyword evidence="2" id="KW-0150">Chloroplast</keyword>
<dbReference type="STRING" id="3469.A0A4Y7KC05"/>
<dbReference type="InterPro" id="IPR046960">
    <property type="entry name" value="PPR_At4g14850-like_plant"/>
</dbReference>
<dbReference type="FunFam" id="1.25.40.10:FF:000496">
    <property type="entry name" value="Pentatricopeptide repeat-containing protein chloroplastic"/>
    <property type="match status" value="1"/>
</dbReference>
<gene>
    <name evidence="8" type="ORF">C5167_032594</name>
</gene>
<evidence type="ECO:0000256" key="6">
    <source>
        <dbReference type="PROSITE-ProRule" id="PRU00708"/>
    </source>
</evidence>
<keyword evidence="5" id="KW-0809">Transit peptide</keyword>
<evidence type="ECO:0000256" key="3">
    <source>
        <dbReference type="ARBA" id="ARBA00022640"/>
    </source>
</evidence>
<keyword evidence="3" id="KW-0934">Plastid</keyword>
<comment type="subcellular location">
    <subcellularLocation>
        <location evidence="1">Plastid</location>
        <location evidence="1">Chloroplast</location>
    </subcellularLocation>
</comment>
<proteinExistence type="predicted"/>
<dbReference type="OMA" id="CCIADML"/>
<dbReference type="Pfam" id="PF13041">
    <property type="entry name" value="PPR_2"/>
    <property type="match status" value="5"/>
</dbReference>
<feature type="compositionally biased region" description="Polar residues" evidence="7">
    <location>
        <begin position="30"/>
        <end position="43"/>
    </location>
</feature>
<feature type="repeat" description="PPR" evidence="6">
    <location>
        <begin position="637"/>
        <end position="667"/>
    </location>
</feature>
<dbReference type="FunFam" id="1.25.40.10:FF:000645">
    <property type="entry name" value="Pentatricopeptide repeat-containing protein chloroplastic"/>
    <property type="match status" value="1"/>
</dbReference>
<evidence type="ECO:0000256" key="4">
    <source>
        <dbReference type="ARBA" id="ARBA00022737"/>
    </source>
</evidence>
<evidence type="ECO:0000256" key="2">
    <source>
        <dbReference type="ARBA" id="ARBA00022528"/>
    </source>
</evidence>
<dbReference type="EMBL" id="CM010721">
    <property type="protein sequence ID" value="RZC69475.1"/>
    <property type="molecule type" value="Genomic_DNA"/>
</dbReference>
<feature type="repeat" description="PPR" evidence="6">
    <location>
        <begin position="602"/>
        <end position="636"/>
    </location>
</feature>
<dbReference type="PROSITE" id="PS51375">
    <property type="entry name" value="PPR"/>
    <property type="match status" value="6"/>
</dbReference>
<dbReference type="InterPro" id="IPR002885">
    <property type="entry name" value="PPR_rpt"/>
</dbReference>
<feature type="repeat" description="PPR" evidence="6">
    <location>
        <begin position="194"/>
        <end position="228"/>
    </location>
</feature>
<keyword evidence="9" id="KW-1185">Reference proteome</keyword>
<dbReference type="NCBIfam" id="TIGR00756">
    <property type="entry name" value="PPR"/>
    <property type="match status" value="5"/>
</dbReference>
<dbReference type="InterPro" id="IPR046848">
    <property type="entry name" value="E_motif"/>
</dbReference>
<evidence type="ECO:0000256" key="7">
    <source>
        <dbReference type="SAM" id="MobiDB-lite"/>
    </source>
</evidence>
<dbReference type="GO" id="GO:0009507">
    <property type="term" value="C:chloroplast"/>
    <property type="evidence" value="ECO:0007669"/>
    <property type="project" value="UniProtKB-SubCell"/>
</dbReference>
<dbReference type="PANTHER" id="PTHR47926">
    <property type="entry name" value="PENTATRICOPEPTIDE REPEAT-CONTAINING PROTEIN"/>
    <property type="match status" value="1"/>
</dbReference>
<dbReference type="Gramene" id="RZC69475">
    <property type="protein sequence ID" value="RZC69475"/>
    <property type="gene ID" value="C5167_032594"/>
</dbReference>
<dbReference type="GO" id="GO:0009451">
    <property type="term" value="P:RNA modification"/>
    <property type="evidence" value="ECO:0007669"/>
    <property type="project" value="InterPro"/>
</dbReference>
<dbReference type="Proteomes" id="UP000316621">
    <property type="component" value="Chromosome 7"/>
</dbReference>
<evidence type="ECO:0000313" key="8">
    <source>
        <dbReference type="EMBL" id="RZC69475.1"/>
    </source>
</evidence>
<dbReference type="Pfam" id="PF20431">
    <property type="entry name" value="E_motif"/>
    <property type="match status" value="1"/>
</dbReference>
<dbReference type="GO" id="GO:0003729">
    <property type="term" value="F:mRNA binding"/>
    <property type="evidence" value="ECO:0007669"/>
    <property type="project" value="UniProtKB-ARBA"/>
</dbReference>
<evidence type="ECO:0000256" key="1">
    <source>
        <dbReference type="ARBA" id="ARBA00004229"/>
    </source>
</evidence>
<accession>A0A4Y7KC05</accession>
<dbReference type="FunFam" id="1.25.40.10:FF:000090">
    <property type="entry name" value="Pentatricopeptide repeat-containing protein, chloroplastic"/>
    <property type="match status" value="1"/>
</dbReference>
<name>A0A4Y7KC05_PAPSO</name>
<sequence length="835" mass="93214">MAMAMASSPHVPHKTHQISSPSKPTSSKPLQQNTPSTESSPNSKPAKVPTIRARLSQLCQQGRPDLARRLFESIPKPNTVLWNTIIIGFICNGMPNEALNFYSRMANSFSKSDSYTYSSALKACAETKQLKLGKIIHCQVLRSHSSLTRIVSNSLLNMYSNCLNPCLEFLENDKCEFVKVDLVQRVFGNMRKRNVIAWNTMISWYTNTGRYLEALKLFKTMMNMGIKPTVVSFINVFPTIAGIEDCKSSAVLYGLLLKLGTDYASDLFAVSSAIFMFSELGDIDTARQVFSLSRERNIEIWNTMIGGYVQNDLYDEALEMFLQILELDQISPDTVTFLTTLTAVSQLQRLELGQQLHAYLIKNSMVHSVVISNALISLYSRCNYVGVGFGVFDKMLERDVVSWNTMISAFVQNGLDDEGLMLVYGMQKEGILIDSVTATALLSAASNLKNHRIGKETHAYLFRHGIRFEGMDSYLIDMYAKSGLIDTAKRIFENNCIHSRDLVTWNSMIAGYTQNGQIEQAFSALREMIEKNEVPNSVTLSSVLPACSLAGGISVGKQLHCFALRHSMDLNVFVGTALLDMYSKCGSINYAERVFNMIQDTNSVTYTTMILGFGQHGLGERALSLFRSMSGSNMKPDTITFVAILSACSYSNLVDEGLEIFESMEREYRIKPTAEHYCCVVDMLGRAGRVAEAYEFAEKLGDEGNLVGIWGSLLGACRIHGELELGQVVSERLFELEEGNRIAGYHVLMSNIYAEEGMWENADTVRQGMREMGYRKQVGCSWIVVGGVTNYFTSRDQKHPHSEAIYAKLDELAMEIKAAGHRRTISGNVDDMLEV</sequence>